<dbReference type="InterPro" id="IPR013762">
    <property type="entry name" value="Integrase-like_cat_sf"/>
</dbReference>
<keyword evidence="5" id="KW-1185">Reference proteome</keyword>
<organism evidence="4 5">
    <name type="scientific">Matsumuraeses phaseoli granulovirus</name>
    <dbReference type="NCBI Taxonomy" id="2760664"/>
    <lineage>
        <taxon>Viruses</taxon>
        <taxon>Viruses incertae sedis</taxon>
        <taxon>Naldaviricetes</taxon>
        <taxon>Lefavirales</taxon>
        <taxon>Baculoviridae</taxon>
        <taxon>Betabaculovirus</taxon>
        <taxon>Betabaculovirus maphaseoli</taxon>
    </lineage>
</organism>
<proteinExistence type="inferred from homology"/>
<evidence type="ECO:0000259" key="3">
    <source>
        <dbReference type="Pfam" id="PF00589"/>
    </source>
</evidence>
<feature type="domain" description="Tyr recombinase" evidence="3">
    <location>
        <begin position="207"/>
        <end position="365"/>
    </location>
</feature>
<dbReference type="InterPro" id="IPR002104">
    <property type="entry name" value="Integrase_catalytic"/>
</dbReference>
<accession>A0AAE7SXR2</accession>
<dbReference type="KEGG" id="vg:80539460"/>
<gene>
    <name evidence="4" type="primary">vlf-1</name>
    <name evidence="4" type="ORF">H4Q86_096</name>
</gene>
<evidence type="ECO:0000313" key="4">
    <source>
        <dbReference type="EMBL" id="QOD40059.1"/>
    </source>
</evidence>
<name>A0AAE7SXR2_9BBAC</name>
<evidence type="ECO:0000313" key="5">
    <source>
        <dbReference type="Proteomes" id="UP000829694"/>
    </source>
</evidence>
<dbReference type="CDD" id="cd00397">
    <property type="entry name" value="DNA_BRE_C"/>
    <property type="match status" value="1"/>
</dbReference>
<dbReference type="RefSeq" id="YP_010800814.1">
    <property type="nucleotide sequence ID" value="NC_076905.1"/>
</dbReference>
<dbReference type="Proteomes" id="UP000829694">
    <property type="component" value="Segment"/>
</dbReference>
<reference evidence="4" key="1">
    <citation type="journal article" date="2020" name="Viruses">
        <title>Genome Analysis of a Novel Clade b Betabaculovirus Isolated from the Legume Pest Matsumuraeses phaseoli (Lepidoptera: Tortricidae).</title>
        <authorList>
            <person name="Shu R."/>
            <person name="Meng Q."/>
            <person name="Miao L."/>
            <person name="Liang H."/>
            <person name="Chen J."/>
            <person name="Xu Y."/>
            <person name="Cheng L."/>
            <person name="Jin W."/>
            <person name="Qin Q."/>
            <person name="Zhang H."/>
        </authorList>
    </citation>
    <scope>NUCLEOTIDE SEQUENCE</scope>
    <source>
        <strain evidence="4">IOZ01</strain>
    </source>
</reference>
<dbReference type="SUPFAM" id="SSF56349">
    <property type="entry name" value="DNA breaking-rejoining enzymes"/>
    <property type="match status" value="1"/>
</dbReference>
<sequence length="392" mass="45682">MATSSEVNILPKTTPTKRTIENYNIWRLIIKNHGMFTKVLNETVERQKRDPPLEVVGGNGKNLWLPLKKCQEYKDSTKQEFQSLLMKIVYCLIEDKDLENYGWYSVDREMESLYSARSLMDVEDFIERLLELGGINKKRMQFTINYYTRSMKLPDYKIPSGVELPNDRERRKRLARNKTIDLKDDFINPVIEYIDKEIQFKNYYNNQSLVRGAIVFNIIRGTGMRITNAYQIKLQDLNCVYEKGEHKVLNLITKHSKVNFCYVKCINKRALKMALDLYSKVPADSLNKISPKSPTRFHDIKLLMSKVAEWRKEQFGAEHKENVFTSNMIRNFVADTMLSKGVSMSKTSKLMNHASVSATKHYVNKFHPGPSLVFDDEENDMGDELENTLINV</sequence>
<evidence type="ECO:0000256" key="2">
    <source>
        <dbReference type="ARBA" id="ARBA00023172"/>
    </source>
</evidence>
<dbReference type="GO" id="GO:0003677">
    <property type="term" value="F:DNA binding"/>
    <property type="evidence" value="ECO:0007669"/>
    <property type="project" value="InterPro"/>
</dbReference>
<keyword evidence="2" id="KW-0233">DNA recombination</keyword>
<dbReference type="InterPro" id="IPR011010">
    <property type="entry name" value="DNA_brk_join_enz"/>
</dbReference>
<dbReference type="GO" id="GO:0006310">
    <property type="term" value="P:DNA recombination"/>
    <property type="evidence" value="ECO:0007669"/>
    <property type="project" value="UniProtKB-KW"/>
</dbReference>
<dbReference type="Pfam" id="PF00589">
    <property type="entry name" value="Phage_integrase"/>
    <property type="match status" value="1"/>
</dbReference>
<comment type="similarity">
    <text evidence="1">Belongs to the 'phage' integrase family.</text>
</comment>
<evidence type="ECO:0000256" key="1">
    <source>
        <dbReference type="ARBA" id="ARBA00008857"/>
    </source>
</evidence>
<dbReference type="GeneID" id="80539460"/>
<dbReference type="Gene3D" id="1.10.443.10">
    <property type="entry name" value="Intergrase catalytic core"/>
    <property type="match status" value="1"/>
</dbReference>
<dbReference type="GO" id="GO:0015074">
    <property type="term" value="P:DNA integration"/>
    <property type="evidence" value="ECO:0007669"/>
    <property type="project" value="InterPro"/>
</dbReference>
<dbReference type="EMBL" id="MT844067">
    <property type="protein sequence ID" value="QOD40059.1"/>
    <property type="molecule type" value="Genomic_DNA"/>
</dbReference>
<protein>
    <submittedName>
        <fullName evidence="4">Vlf-1</fullName>
    </submittedName>
</protein>